<dbReference type="HAMAP" id="MF_00225">
    <property type="entry name" value="DHO_dh_type2"/>
    <property type="match status" value="1"/>
</dbReference>
<evidence type="ECO:0000256" key="3">
    <source>
        <dbReference type="ARBA" id="ARBA00005359"/>
    </source>
</evidence>
<dbReference type="PROSITE" id="PS00912">
    <property type="entry name" value="DHODEHASE_2"/>
    <property type="match status" value="1"/>
</dbReference>
<comment type="similarity">
    <text evidence="3 16">Belongs to the dihydroorotate dehydrogenase family. Type 2 subfamily.</text>
</comment>
<dbReference type="PANTHER" id="PTHR48109">
    <property type="entry name" value="DIHYDROOROTATE DEHYDROGENASE (QUINONE), MITOCHONDRIAL-RELATED"/>
    <property type="match status" value="1"/>
</dbReference>
<dbReference type="InterPro" id="IPR005720">
    <property type="entry name" value="Dihydroorotate_DH_cat"/>
</dbReference>
<feature type="compositionally biased region" description="Low complexity" evidence="17">
    <location>
        <begin position="47"/>
        <end position="60"/>
    </location>
</feature>
<evidence type="ECO:0000313" key="20">
    <source>
        <dbReference type="Proteomes" id="UP000002009"/>
    </source>
</evidence>
<dbReference type="AlphaFoldDB" id="C1EIH8"/>
<keyword evidence="8" id="KW-0812">Transmembrane</keyword>
<dbReference type="NCBIfam" id="TIGR01036">
    <property type="entry name" value="pyrD_sub2"/>
    <property type="match status" value="1"/>
</dbReference>
<proteinExistence type="inferred from homology"/>
<dbReference type="GO" id="GO:0106430">
    <property type="term" value="F:dihydroorotate dehydrogenase (quinone) activity"/>
    <property type="evidence" value="ECO:0007669"/>
    <property type="project" value="UniProtKB-EC"/>
</dbReference>
<evidence type="ECO:0000256" key="5">
    <source>
        <dbReference type="ARBA" id="ARBA00017599"/>
    </source>
</evidence>
<keyword evidence="13 16" id="KW-0496">Mitochondrion</keyword>
<keyword evidence="7 16" id="KW-0288">FMN</keyword>
<dbReference type="FunCoup" id="C1EIH8">
    <property type="interactions" value="1572"/>
</dbReference>
<dbReference type="STRING" id="296587.C1EIH8"/>
<comment type="catalytic activity">
    <reaction evidence="15 16">
        <text>(S)-dihydroorotate + a quinone = orotate + a quinol</text>
        <dbReference type="Rhea" id="RHEA:30187"/>
        <dbReference type="ChEBI" id="CHEBI:24646"/>
        <dbReference type="ChEBI" id="CHEBI:30839"/>
        <dbReference type="ChEBI" id="CHEBI:30864"/>
        <dbReference type="ChEBI" id="CHEBI:132124"/>
        <dbReference type="EC" id="1.3.5.2"/>
    </reaction>
</comment>
<keyword evidence="20" id="KW-1185">Reference proteome</keyword>
<dbReference type="Proteomes" id="UP000002009">
    <property type="component" value="Chromosome 15"/>
</dbReference>
<evidence type="ECO:0000256" key="17">
    <source>
        <dbReference type="SAM" id="MobiDB-lite"/>
    </source>
</evidence>
<dbReference type="OMA" id="IYGTDTR"/>
<evidence type="ECO:0000256" key="14">
    <source>
        <dbReference type="ARBA" id="ARBA00023136"/>
    </source>
</evidence>
<dbReference type="CDD" id="cd04738">
    <property type="entry name" value="DHOD_2_like"/>
    <property type="match status" value="1"/>
</dbReference>
<dbReference type="InParanoid" id="C1EIH8"/>
<evidence type="ECO:0000256" key="1">
    <source>
        <dbReference type="ARBA" id="ARBA00004434"/>
    </source>
</evidence>
<comment type="pathway">
    <text evidence="2 16">Pyrimidine metabolism; UMP biosynthesis via de novo pathway; orotate from (S)-dihydroorotate (quinone route): step 1/1.</text>
</comment>
<comment type="subcellular location">
    <subcellularLocation>
        <location evidence="1 16">Mitochondrion inner membrane</location>
        <topology evidence="1 16">Single-pass membrane protein</topology>
    </subcellularLocation>
</comment>
<evidence type="ECO:0000256" key="9">
    <source>
        <dbReference type="ARBA" id="ARBA00022792"/>
    </source>
</evidence>
<evidence type="ECO:0000256" key="4">
    <source>
        <dbReference type="ARBA" id="ARBA00012791"/>
    </source>
</evidence>
<keyword evidence="10" id="KW-0809">Transit peptide</keyword>
<evidence type="ECO:0000256" key="15">
    <source>
        <dbReference type="ARBA" id="ARBA00048639"/>
    </source>
</evidence>
<dbReference type="UniPathway" id="UPA00070">
    <property type="reaction ID" value="UER00946"/>
</dbReference>
<keyword evidence="14" id="KW-0472">Membrane</keyword>
<comment type="cofactor">
    <cofactor evidence="16">
        <name>FMN</name>
        <dbReference type="ChEBI" id="CHEBI:58210"/>
    </cofactor>
    <text evidence="16">Binds 1 FMN per subunit.</text>
</comment>
<keyword evidence="6 16" id="KW-0285">Flavoprotein</keyword>
<dbReference type="GO" id="GO:0005743">
    <property type="term" value="C:mitochondrial inner membrane"/>
    <property type="evidence" value="ECO:0007669"/>
    <property type="project" value="UniProtKB-SubCell"/>
</dbReference>
<dbReference type="GO" id="GO:0044205">
    <property type="term" value="P:'de novo' UMP biosynthetic process"/>
    <property type="evidence" value="ECO:0007669"/>
    <property type="project" value="UniProtKB-UniPathway"/>
</dbReference>
<dbReference type="PROSITE" id="PS00911">
    <property type="entry name" value="DHODEHASE_1"/>
    <property type="match status" value="1"/>
</dbReference>
<dbReference type="KEGG" id="mis:MICPUN_64581"/>
<dbReference type="InterPro" id="IPR013785">
    <property type="entry name" value="Aldolase_TIM"/>
</dbReference>
<feature type="domain" description="Dihydroorotate dehydrogenase catalytic" evidence="18">
    <location>
        <begin position="132"/>
        <end position="467"/>
    </location>
</feature>
<dbReference type="InterPro" id="IPR005719">
    <property type="entry name" value="Dihydroorotate_DH_2"/>
</dbReference>
<evidence type="ECO:0000256" key="16">
    <source>
        <dbReference type="RuleBase" id="RU361255"/>
    </source>
</evidence>
<dbReference type="InterPro" id="IPR050074">
    <property type="entry name" value="DHO_dehydrogenase"/>
</dbReference>
<protein>
    <recommendedName>
        <fullName evidence="5 16">Dihydroorotate dehydrogenase (quinone), mitochondrial</fullName>
        <shortName evidence="16">DHOdehase</shortName>
        <ecNumber evidence="4 16">1.3.5.2</ecNumber>
    </recommendedName>
</protein>
<name>C1EIH8_MICCC</name>
<evidence type="ECO:0000256" key="2">
    <source>
        <dbReference type="ARBA" id="ARBA00005161"/>
    </source>
</evidence>
<dbReference type="SUPFAM" id="SSF51395">
    <property type="entry name" value="FMN-linked oxidoreductases"/>
    <property type="match status" value="1"/>
</dbReference>
<dbReference type="FunFam" id="3.20.20.70:FF:000066">
    <property type="entry name" value="Dihydroorotate dehydrogenase (quinone), mitochondrial"/>
    <property type="match status" value="1"/>
</dbReference>
<dbReference type="Gene3D" id="3.20.20.70">
    <property type="entry name" value="Aldolase class I"/>
    <property type="match status" value="1"/>
</dbReference>
<evidence type="ECO:0000256" key="11">
    <source>
        <dbReference type="ARBA" id="ARBA00022989"/>
    </source>
</evidence>
<dbReference type="InterPro" id="IPR001295">
    <property type="entry name" value="Dihydroorotate_DH_CS"/>
</dbReference>
<dbReference type="EC" id="1.3.5.2" evidence="4 16"/>
<organism evidence="19 20">
    <name type="scientific">Micromonas commoda (strain RCC299 / NOUM17 / CCMP2709)</name>
    <name type="common">Picoplanktonic green alga</name>
    <dbReference type="NCBI Taxonomy" id="296587"/>
    <lineage>
        <taxon>Eukaryota</taxon>
        <taxon>Viridiplantae</taxon>
        <taxon>Chlorophyta</taxon>
        <taxon>Mamiellophyceae</taxon>
        <taxon>Mamiellales</taxon>
        <taxon>Mamiellaceae</taxon>
        <taxon>Micromonas</taxon>
    </lineage>
</organism>
<evidence type="ECO:0000256" key="6">
    <source>
        <dbReference type="ARBA" id="ARBA00022630"/>
    </source>
</evidence>
<keyword evidence="11" id="KW-1133">Transmembrane helix</keyword>
<dbReference type="RefSeq" id="XP_002506424.1">
    <property type="nucleotide sequence ID" value="XM_002506378.1"/>
</dbReference>
<keyword evidence="12 16" id="KW-0560">Oxidoreductase</keyword>
<keyword evidence="9 16" id="KW-0999">Mitochondrion inner membrane</keyword>
<evidence type="ECO:0000256" key="13">
    <source>
        <dbReference type="ARBA" id="ARBA00023128"/>
    </source>
</evidence>
<dbReference type="OrthoDB" id="14784at2759"/>
<reference evidence="19 20" key="1">
    <citation type="journal article" date="2009" name="Science">
        <title>Green evolution and dynamic adaptations revealed by genomes of the marine picoeukaryotes Micromonas.</title>
        <authorList>
            <person name="Worden A.Z."/>
            <person name="Lee J.H."/>
            <person name="Mock T."/>
            <person name="Rouze P."/>
            <person name="Simmons M.P."/>
            <person name="Aerts A.L."/>
            <person name="Allen A.E."/>
            <person name="Cuvelier M.L."/>
            <person name="Derelle E."/>
            <person name="Everett M.V."/>
            <person name="Foulon E."/>
            <person name="Grimwood J."/>
            <person name="Gundlach H."/>
            <person name="Henrissat B."/>
            <person name="Napoli C."/>
            <person name="McDonald S.M."/>
            <person name="Parker M.S."/>
            <person name="Rombauts S."/>
            <person name="Salamov A."/>
            <person name="Von Dassow P."/>
            <person name="Badger J.H."/>
            <person name="Coutinho P.M."/>
            <person name="Demir E."/>
            <person name="Dubchak I."/>
            <person name="Gentemann C."/>
            <person name="Eikrem W."/>
            <person name="Gready J.E."/>
            <person name="John U."/>
            <person name="Lanier W."/>
            <person name="Lindquist E.A."/>
            <person name="Lucas S."/>
            <person name="Mayer K.F."/>
            <person name="Moreau H."/>
            <person name="Not F."/>
            <person name="Otillar R."/>
            <person name="Panaud O."/>
            <person name="Pangilinan J."/>
            <person name="Paulsen I."/>
            <person name="Piegu B."/>
            <person name="Poliakov A."/>
            <person name="Robbens S."/>
            <person name="Schmutz J."/>
            <person name="Toulza E."/>
            <person name="Wyss T."/>
            <person name="Zelensky A."/>
            <person name="Zhou K."/>
            <person name="Armbrust E.V."/>
            <person name="Bhattacharya D."/>
            <person name="Goodenough U.W."/>
            <person name="Van de Peer Y."/>
            <person name="Grigoriev I.V."/>
        </authorList>
    </citation>
    <scope>NUCLEOTIDE SEQUENCE [LARGE SCALE GENOMIC DNA]</scope>
    <source>
        <strain evidence="20">RCC299 / NOUM17</strain>
    </source>
</reference>
<dbReference type="PANTHER" id="PTHR48109:SF4">
    <property type="entry name" value="DIHYDROOROTATE DEHYDROGENASE (QUINONE), MITOCHONDRIAL"/>
    <property type="match status" value="1"/>
</dbReference>
<dbReference type="EMBL" id="CP001333">
    <property type="protein sequence ID" value="ACO67682.1"/>
    <property type="molecule type" value="Genomic_DNA"/>
</dbReference>
<accession>C1EIH8</accession>
<evidence type="ECO:0000259" key="18">
    <source>
        <dbReference type="Pfam" id="PF01180"/>
    </source>
</evidence>
<gene>
    <name evidence="19" type="primary">PYR</name>
    <name evidence="19" type="ORF">MICPUN_64581</name>
</gene>
<dbReference type="GeneID" id="8249537"/>
<dbReference type="GO" id="GO:0006207">
    <property type="term" value="P:'de novo' pyrimidine nucleobase biosynthetic process"/>
    <property type="evidence" value="ECO:0007669"/>
    <property type="project" value="InterPro"/>
</dbReference>
<evidence type="ECO:0000313" key="19">
    <source>
        <dbReference type="EMBL" id="ACO67682.1"/>
    </source>
</evidence>
<evidence type="ECO:0000256" key="7">
    <source>
        <dbReference type="ARBA" id="ARBA00022643"/>
    </source>
</evidence>
<feature type="region of interest" description="Disordered" evidence="17">
    <location>
        <begin position="30"/>
        <end position="60"/>
    </location>
</feature>
<evidence type="ECO:0000256" key="12">
    <source>
        <dbReference type="ARBA" id="ARBA00023002"/>
    </source>
</evidence>
<sequence>MSPTAAVARRGARALAASITRLGFAPAHASSRRGLASTRPDAHLARSSSPSSSSPGSGPPRFAALLGTAAASAGAYAFLLDDEQSSAAQFKLFEYLAPAMRLMDPETAHNVGIELLARGVAPVETRRDPPALAVDAWGLRFANPIGLAAGFDKDAKAFPALGAMGFGFVEIGSVTPKPQPGNPKPRVFRLRELGAVINRYGFNSEGHEPARARLEAYRADTRATQSEFDATPVTPVTPEGAGVPRRLAERGAPVGVNLGKNKLTPEAAAADDYALGVRALGHTADYIVVNISSPNTPGLRALQGKAHLKGLLRKVLAARDESALKSRTGGGQTHAHKPPVLLKIAPDLTDGDIKDVVAAATSCAVDGIIVSNTTIARPEDVAAHARGGEAGGLSGKPLMDPSTEVLFRVYQLTGGKIPLVGCGGVASGRDAYEKIRAGASLVQMYTAFAYAGPALVPAMKAELAACLREDGYESVAEAIGAAHRKGGR</sequence>
<dbReference type="eggNOG" id="KOG1436">
    <property type="taxonomic scope" value="Eukaryota"/>
</dbReference>
<evidence type="ECO:0000256" key="8">
    <source>
        <dbReference type="ARBA" id="ARBA00022692"/>
    </source>
</evidence>
<evidence type="ECO:0000256" key="10">
    <source>
        <dbReference type="ARBA" id="ARBA00022946"/>
    </source>
</evidence>
<dbReference type="Pfam" id="PF01180">
    <property type="entry name" value="DHO_dh"/>
    <property type="match status" value="1"/>
</dbReference>